<comment type="caution">
    <text evidence="1">The sequence shown here is derived from an EMBL/GenBank/DDBJ whole genome shotgun (WGS) entry which is preliminary data.</text>
</comment>
<evidence type="ECO:0000313" key="2">
    <source>
        <dbReference type="Proteomes" id="UP000245207"/>
    </source>
</evidence>
<dbReference type="Proteomes" id="UP000245207">
    <property type="component" value="Unassembled WGS sequence"/>
</dbReference>
<reference evidence="1 2" key="1">
    <citation type="journal article" date="2018" name="Mol. Plant">
        <title>The genome of Artemisia annua provides insight into the evolution of Asteraceae family and artemisinin biosynthesis.</title>
        <authorList>
            <person name="Shen Q."/>
            <person name="Zhang L."/>
            <person name="Liao Z."/>
            <person name="Wang S."/>
            <person name="Yan T."/>
            <person name="Shi P."/>
            <person name="Liu M."/>
            <person name="Fu X."/>
            <person name="Pan Q."/>
            <person name="Wang Y."/>
            <person name="Lv Z."/>
            <person name="Lu X."/>
            <person name="Zhang F."/>
            <person name="Jiang W."/>
            <person name="Ma Y."/>
            <person name="Chen M."/>
            <person name="Hao X."/>
            <person name="Li L."/>
            <person name="Tang Y."/>
            <person name="Lv G."/>
            <person name="Zhou Y."/>
            <person name="Sun X."/>
            <person name="Brodelius P.E."/>
            <person name="Rose J.K.C."/>
            <person name="Tang K."/>
        </authorList>
    </citation>
    <scope>NUCLEOTIDE SEQUENCE [LARGE SCALE GENOMIC DNA]</scope>
    <source>
        <strain evidence="2">cv. Huhao1</strain>
        <tissue evidence="1">Leaf</tissue>
    </source>
</reference>
<evidence type="ECO:0000313" key="1">
    <source>
        <dbReference type="EMBL" id="PWA45295.1"/>
    </source>
</evidence>
<gene>
    <name evidence="1" type="ORF">CTI12_AA520170</name>
</gene>
<dbReference type="AlphaFoldDB" id="A0A2U1L8E6"/>
<keyword evidence="2" id="KW-1185">Reference proteome</keyword>
<protein>
    <submittedName>
        <fullName evidence="1">Uncharacterized protein</fullName>
    </submittedName>
</protein>
<proteinExistence type="predicted"/>
<dbReference type="EMBL" id="PKPP01010840">
    <property type="protein sequence ID" value="PWA45295.1"/>
    <property type="molecule type" value="Genomic_DNA"/>
</dbReference>
<accession>A0A2U1L8E6</accession>
<sequence>MSIPQGQFQVFSSTNTQVDMASHVQDQFVTQMVHNSAFLHHRMLMWLWKMSLMENLIW</sequence>
<name>A0A2U1L8E6_ARTAN</name>
<organism evidence="1 2">
    <name type="scientific">Artemisia annua</name>
    <name type="common">Sweet wormwood</name>
    <dbReference type="NCBI Taxonomy" id="35608"/>
    <lineage>
        <taxon>Eukaryota</taxon>
        <taxon>Viridiplantae</taxon>
        <taxon>Streptophyta</taxon>
        <taxon>Embryophyta</taxon>
        <taxon>Tracheophyta</taxon>
        <taxon>Spermatophyta</taxon>
        <taxon>Magnoliopsida</taxon>
        <taxon>eudicotyledons</taxon>
        <taxon>Gunneridae</taxon>
        <taxon>Pentapetalae</taxon>
        <taxon>asterids</taxon>
        <taxon>campanulids</taxon>
        <taxon>Asterales</taxon>
        <taxon>Asteraceae</taxon>
        <taxon>Asteroideae</taxon>
        <taxon>Anthemideae</taxon>
        <taxon>Artemisiinae</taxon>
        <taxon>Artemisia</taxon>
    </lineage>
</organism>